<proteinExistence type="predicted"/>
<dbReference type="Proteomes" id="UP000000311">
    <property type="component" value="Unassembled WGS sequence"/>
</dbReference>
<reference evidence="2 3" key="1">
    <citation type="journal article" date="2010" name="Science">
        <title>Genomic comparison of the ants Camponotus floridanus and Harpegnathos saltator.</title>
        <authorList>
            <person name="Bonasio R."/>
            <person name="Zhang G."/>
            <person name="Ye C."/>
            <person name="Mutti N.S."/>
            <person name="Fang X."/>
            <person name="Qin N."/>
            <person name="Donahue G."/>
            <person name="Yang P."/>
            <person name="Li Q."/>
            <person name="Li C."/>
            <person name="Zhang P."/>
            <person name="Huang Z."/>
            <person name="Berger S.L."/>
            <person name="Reinberg D."/>
            <person name="Wang J."/>
            <person name="Liebig J."/>
        </authorList>
    </citation>
    <scope>NUCLEOTIDE SEQUENCE [LARGE SCALE GENOMIC DNA]</scope>
    <source>
        <strain evidence="3">C129</strain>
    </source>
</reference>
<feature type="region of interest" description="Disordered" evidence="1">
    <location>
        <begin position="61"/>
        <end position="83"/>
    </location>
</feature>
<accession>E2AXE0</accession>
<protein>
    <submittedName>
        <fullName evidence="2">Uncharacterized protein</fullName>
    </submittedName>
</protein>
<keyword evidence="3" id="KW-1185">Reference proteome</keyword>
<evidence type="ECO:0000313" key="2">
    <source>
        <dbReference type="EMBL" id="EFN61920.1"/>
    </source>
</evidence>
<evidence type="ECO:0000256" key="1">
    <source>
        <dbReference type="SAM" id="MobiDB-lite"/>
    </source>
</evidence>
<organism evidence="3">
    <name type="scientific">Camponotus floridanus</name>
    <name type="common">Florida carpenter ant</name>
    <dbReference type="NCBI Taxonomy" id="104421"/>
    <lineage>
        <taxon>Eukaryota</taxon>
        <taxon>Metazoa</taxon>
        <taxon>Ecdysozoa</taxon>
        <taxon>Arthropoda</taxon>
        <taxon>Hexapoda</taxon>
        <taxon>Insecta</taxon>
        <taxon>Pterygota</taxon>
        <taxon>Neoptera</taxon>
        <taxon>Endopterygota</taxon>
        <taxon>Hymenoptera</taxon>
        <taxon>Apocrita</taxon>
        <taxon>Aculeata</taxon>
        <taxon>Formicoidea</taxon>
        <taxon>Formicidae</taxon>
        <taxon>Formicinae</taxon>
        <taxon>Camponotus</taxon>
    </lineage>
</organism>
<name>E2AXE0_CAMFO</name>
<dbReference type="AlphaFoldDB" id="E2AXE0"/>
<gene>
    <name evidence="2" type="ORF">EAG_15749</name>
</gene>
<dbReference type="InParanoid" id="E2AXE0"/>
<evidence type="ECO:0000313" key="3">
    <source>
        <dbReference type="Proteomes" id="UP000000311"/>
    </source>
</evidence>
<dbReference type="EMBL" id="GL443548">
    <property type="protein sequence ID" value="EFN61920.1"/>
    <property type="molecule type" value="Genomic_DNA"/>
</dbReference>
<sequence>MLCAMLLYYGSRKKIIGRPGHYGDIIPLGLKVYFLLVVAMTAPVPVGRPAAELHGPLYGMAKRRQGSPKKITASAPEPYSVND</sequence>